<dbReference type="SMART" id="SM00091">
    <property type="entry name" value="PAS"/>
    <property type="match status" value="1"/>
</dbReference>
<dbReference type="Pfam" id="PF13185">
    <property type="entry name" value="GAF_2"/>
    <property type="match status" value="1"/>
</dbReference>
<dbReference type="SUPFAM" id="SSF55781">
    <property type="entry name" value="GAF domain-like"/>
    <property type="match status" value="1"/>
</dbReference>
<feature type="transmembrane region" description="Helical" evidence="7">
    <location>
        <begin position="288"/>
        <end position="306"/>
    </location>
</feature>
<dbReference type="InterPro" id="IPR005467">
    <property type="entry name" value="His_kinase_dom"/>
</dbReference>
<feature type="domain" description="Response regulatory" evidence="9">
    <location>
        <begin position="886"/>
        <end position="1001"/>
    </location>
</feature>
<dbReference type="Pfam" id="PF02518">
    <property type="entry name" value="HATPase_c"/>
    <property type="match status" value="1"/>
</dbReference>
<protein>
    <recommendedName>
        <fullName evidence="2">histidine kinase</fullName>
        <ecNumber evidence="2">2.7.13.3</ecNumber>
    </recommendedName>
</protein>
<dbReference type="Pfam" id="PF08448">
    <property type="entry name" value="PAS_4"/>
    <property type="match status" value="1"/>
</dbReference>
<keyword evidence="7" id="KW-0812">Transmembrane</keyword>
<dbReference type="InterPro" id="IPR011006">
    <property type="entry name" value="CheY-like_superfamily"/>
</dbReference>
<keyword evidence="5 10" id="KW-0418">Kinase</keyword>
<reference evidence="10 11" key="1">
    <citation type="submission" date="2018-11" db="EMBL/GenBank/DDBJ databases">
        <title>Genomic Encyclopedia of Type Strains, Phase IV (KMG-IV): sequencing the most valuable type-strain genomes for metagenomic binning, comparative biology and taxonomic classification.</title>
        <authorList>
            <person name="Goeker M."/>
        </authorList>
    </citation>
    <scope>NUCLEOTIDE SEQUENCE [LARGE SCALE GENOMIC DNA]</scope>
    <source>
        <strain evidence="10 11">DSM 5900</strain>
    </source>
</reference>
<evidence type="ECO:0000256" key="4">
    <source>
        <dbReference type="ARBA" id="ARBA00022679"/>
    </source>
</evidence>
<evidence type="ECO:0000259" key="9">
    <source>
        <dbReference type="PROSITE" id="PS50110"/>
    </source>
</evidence>
<dbReference type="InterPro" id="IPR003661">
    <property type="entry name" value="HisK_dim/P_dom"/>
</dbReference>
<proteinExistence type="predicted"/>
<dbReference type="Gene3D" id="3.40.50.2300">
    <property type="match status" value="1"/>
</dbReference>
<comment type="catalytic activity">
    <reaction evidence="1">
        <text>ATP + protein L-histidine = ADP + protein N-phospho-L-histidine.</text>
        <dbReference type="EC" id="2.7.13.3"/>
    </reaction>
</comment>
<dbReference type="CDD" id="cd16919">
    <property type="entry name" value="HATPase_CckA-like"/>
    <property type="match status" value="1"/>
</dbReference>
<dbReference type="OrthoDB" id="9796100at2"/>
<sequence>MSEGRIRLLSMGVFLAALCGWVGFGIVHDRADTEAAAFRHGTNLADALARQAGQAIAVTDHSLSALIAAIPVAGIPAAENRNIIFDLLSERQKAGVGSLDYFIMDGQGQLLHSARSRQPRGEDLSQRDWFAALERDRNPGLAIGKPVRIATGEGRREWAIIVHRAVRDGDGRLLAVFAAALSIDYLGHFYGALDIGPVGRVSLFRDDGVVLTLHPFREAALGASRATLPLFVEYLPRGPSGRFVVDNPIDGERRLVAYRAVDGYPLVVAVGMDAAWVLRPWLARSLRLLVTLGLLVALVVVLALYARKLAARRAAAGLEETRKLNLLARASLDLARTRSAETMLRSAAALTRSLVGAHQSVVVASPLDGGPPVVHAVSLSDRYAQWRGYEEAPTGAGIYRLVVESNKPMRLTQAELEAHPAWRGFGEASDRHPPMRGWLAVPLVGQDGSNIGVIQLSDRDQGDFSEADEAICQQFALMLSTLIENLRSSEALGQALDAERLARAELEATRAAAERARLRSETILDSISDAFYVLDREFRFQYLNDRAIAVMGKDLVGRVVWDAFPAADSVIRPALERAMSSGQAEVFTVHYGPLQAWFDARVYPFEDGLSVYFHDVTEKLDTEARLLQAQKMEAVGQLTGGIAHDFNNLLTVILGMGDAILAAPSADPGLREKIETIIAAGERGAQLTASLLAFSRRHPLDPRATDIGQLLGRTEGLLSRTLGQGIETEVVTSGSLWRAMVDAGQLELALLNLAINARDAMPEGGRLTIEAANARLDETYATVHPEVSAGQYVMIAVSDTGTGMSEAVVARAFEPFFTTKPVGKGSGLGLSMVYGFVKQSGGQVKIYSEPGEGTAVKLYLPRAIERTAGVRADEEPIARPPGGNESILVVEDSGEVCRLFANSLRALGYGVTVASDAEAALRQMAGARFDLLLTDVVLPGAMNGRELADEIRRRQPGLPVLYTSGYTENAIVHHGRLDPGVRLLRKPFRHADLARMVRIALADGAGGK</sequence>
<comment type="caution">
    <text evidence="10">The sequence shown here is derived from an EMBL/GenBank/DDBJ whole genome shotgun (WGS) entry which is preliminary data.</text>
</comment>
<keyword evidence="4" id="KW-0808">Transferase</keyword>
<dbReference type="SMART" id="SM00448">
    <property type="entry name" value="REC"/>
    <property type="match status" value="1"/>
</dbReference>
<gene>
    <name evidence="10" type="ORF">EDC65_1699</name>
</gene>
<evidence type="ECO:0000256" key="6">
    <source>
        <dbReference type="PROSITE-ProRule" id="PRU00169"/>
    </source>
</evidence>
<feature type="domain" description="Histidine kinase" evidence="8">
    <location>
        <begin position="641"/>
        <end position="864"/>
    </location>
</feature>
<dbReference type="Gene3D" id="3.30.450.20">
    <property type="entry name" value="PAS domain"/>
    <property type="match status" value="3"/>
</dbReference>
<dbReference type="SUPFAM" id="SSF52172">
    <property type="entry name" value="CheY-like"/>
    <property type="match status" value="1"/>
</dbReference>
<keyword evidence="7" id="KW-0472">Membrane</keyword>
<dbReference type="CDD" id="cd12915">
    <property type="entry name" value="PDC2_DGC_like"/>
    <property type="match status" value="1"/>
</dbReference>
<dbReference type="InterPro" id="IPR054327">
    <property type="entry name" value="His-kinase-like_sensor"/>
</dbReference>
<evidence type="ECO:0000256" key="5">
    <source>
        <dbReference type="ARBA" id="ARBA00022777"/>
    </source>
</evidence>
<dbReference type="InterPro" id="IPR003018">
    <property type="entry name" value="GAF"/>
</dbReference>
<dbReference type="PRINTS" id="PR00344">
    <property type="entry name" value="BCTRLSENSOR"/>
</dbReference>
<evidence type="ECO:0000313" key="11">
    <source>
        <dbReference type="Proteomes" id="UP000278222"/>
    </source>
</evidence>
<dbReference type="RefSeq" id="WP_142235697.1">
    <property type="nucleotide sequence ID" value="NZ_AP019700.1"/>
</dbReference>
<dbReference type="PANTHER" id="PTHR43065:SF49">
    <property type="entry name" value="HISTIDINE KINASE"/>
    <property type="match status" value="1"/>
</dbReference>
<keyword evidence="11" id="KW-1185">Reference proteome</keyword>
<dbReference type="InterPro" id="IPR013656">
    <property type="entry name" value="PAS_4"/>
</dbReference>
<dbReference type="SUPFAM" id="SSF55785">
    <property type="entry name" value="PYP-like sensor domain (PAS domain)"/>
    <property type="match status" value="1"/>
</dbReference>
<evidence type="ECO:0000313" key="10">
    <source>
        <dbReference type="EMBL" id="ROP99905.1"/>
    </source>
</evidence>
<keyword evidence="7" id="KW-1133">Transmembrane helix</keyword>
<dbReference type="InterPro" id="IPR000014">
    <property type="entry name" value="PAS"/>
</dbReference>
<dbReference type="SMART" id="SM00065">
    <property type="entry name" value="GAF"/>
    <property type="match status" value="1"/>
</dbReference>
<dbReference type="PROSITE" id="PS50109">
    <property type="entry name" value="HIS_KIN"/>
    <property type="match status" value="1"/>
</dbReference>
<dbReference type="Pfam" id="PF00512">
    <property type="entry name" value="HisKA"/>
    <property type="match status" value="1"/>
</dbReference>
<dbReference type="CDD" id="cd00130">
    <property type="entry name" value="PAS"/>
    <property type="match status" value="1"/>
</dbReference>
<accession>A0A3N1MFD0</accession>
<feature type="transmembrane region" description="Helical" evidence="7">
    <location>
        <begin position="6"/>
        <end position="27"/>
    </location>
</feature>
<dbReference type="SMART" id="SM00387">
    <property type="entry name" value="HATPase_c"/>
    <property type="match status" value="1"/>
</dbReference>
<dbReference type="SMART" id="SM00388">
    <property type="entry name" value="HisKA"/>
    <property type="match status" value="1"/>
</dbReference>
<dbReference type="InterPro" id="IPR036890">
    <property type="entry name" value="HATPase_C_sf"/>
</dbReference>
<organism evidence="10 11">
    <name type="scientific">Stella humosa</name>
    <dbReference type="NCBI Taxonomy" id="94"/>
    <lineage>
        <taxon>Bacteria</taxon>
        <taxon>Pseudomonadati</taxon>
        <taxon>Pseudomonadota</taxon>
        <taxon>Alphaproteobacteria</taxon>
        <taxon>Rhodospirillales</taxon>
        <taxon>Stellaceae</taxon>
        <taxon>Stella</taxon>
    </lineage>
</organism>
<dbReference type="PROSITE" id="PS50110">
    <property type="entry name" value="RESPONSE_REGULATORY"/>
    <property type="match status" value="1"/>
</dbReference>
<dbReference type="InterPro" id="IPR035965">
    <property type="entry name" value="PAS-like_dom_sf"/>
</dbReference>
<dbReference type="SUPFAM" id="SSF47384">
    <property type="entry name" value="Homodimeric domain of signal transducing histidine kinase"/>
    <property type="match status" value="1"/>
</dbReference>
<dbReference type="InterPro" id="IPR001789">
    <property type="entry name" value="Sig_transdc_resp-reg_receiver"/>
</dbReference>
<feature type="modified residue" description="4-aspartylphosphate" evidence="6">
    <location>
        <position position="935"/>
    </location>
</feature>
<name>A0A3N1MFD0_9PROT</name>
<evidence type="ECO:0000256" key="7">
    <source>
        <dbReference type="SAM" id="Phobius"/>
    </source>
</evidence>
<evidence type="ECO:0000256" key="1">
    <source>
        <dbReference type="ARBA" id="ARBA00000085"/>
    </source>
</evidence>
<evidence type="ECO:0000259" key="8">
    <source>
        <dbReference type="PROSITE" id="PS50109"/>
    </source>
</evidence>
<dbReference type="CDD" id="cd12914">
    <property type="entry name" value="PDC1_DGC_like"/>
    <property type="match status" value="1"/>
</dbReference>
<dbReference type="EMBL" id="RJKX01000013">
    <property type="protein sequence ID" value="ROP99905.1"/>
    <property type="molecule type" value="Genomic_DNA"/>
</dbReference>
<evidence type="ECO:0000256" key="2">
    <source>
        <dbReference type="ARBA" id="ARBA00012438"/>
    </source>
</evidence>
<dbReference type="InterPro" id="IPR036097">
    <property type="entry name" value="HisK_dim/P_sf"/>
</dbReference>
<dbReference type="GO" id="GO:0000155">
    <property type="term" value="F:phosphorelay sensor kinase activity"/>
    <property type="evidence" value="ECO:0007669"/>
    <property type="project" value="InterPro"/>
</dbReference>
<dbReference type="Gene3D" id="3.30.450.40">
    <property type="match status" value="1"/>
</dbReference>
<keyword evidence="3 6" id="KW-0597">Phosphoprotein</keyword>
<dbReference type="PANTHER" id="PTHR43065">
    <property type="entry name" value="SENSOR HISTIDINE KINASE"/>
    <property type="match status" value="1"/>
</dbReference>
<dbReference type="InterPro" id="IPR003594">
    <property type="entry name" value="HATPase_dom"/>
</dbReference>
<dbReference type="Pfam" id="PF00072">
    <property type="entry name" value="Response_reg"/>
    <property type="match status" value="1"/>
</dbReference>
<dbReference type="Pfam" id="PF22588">
    <property type="entry name" value="dCache_1_like"/>
    <property type="match status" value="1"/>
</dbReference>
<dbReference type="EC" id="2.7.13.3" evidence="2"/>
<dbReference type="SUPFAM" id="SSF55874">
    <property type="entry name" value="ATPase domain of HSP90 chaperone/DNA topoisomerase II/histidine kinase"/>
    <property type="match status" value="1"/>
</dbReference>
<dbReference type="Gene3D" id="1.10.287.130">
    <property type="match status" value="1"/>
</dbReference>
<dbReference type="AlphaFoldDB" id="A0A3N1MFD0"/>
<dbReference type="InterPro" id="IPR029016">
    <property type="entry name" value="GAF-like_dom_sf"/>
</dbReference>
<dbReference type="Proteomes" id="UP000278222">
    <property type="component" value="Unassembled WGS sequence"/>
</dbReference>
<dbReference type="Gene3D" id="3.30.565.10">
    <property type="entry name" value="Histidine kinase-like ATPase, C-terminal domain"/>
    <property type="match status" value="1"/>
</dbReference>
<evidence type="ECO:0000256" key="3">
    <source>
        <dbReference type="ARBA" id="ARBA00022553"/>
    </source>
</evidence>
<dbReference type="CDD" id="cd00082">
    <property type="entry name" value="HisKA"/>
    <property type="match status" value="1"/>
</dbReference>
<dbReference type="InterPro" id="IPR004358">
    <property type="entry name" value="Sig_transdc_His_kin-like_C"/>
</dbReference>